<dbReference type="EC" id="3.1.3.16" evidence="9"/>
<dbReference type="AlphaFoldDB" id="A0A1J4JQA7"/>
<dbReference type="RefSeq" id="XP_068354066.1">
    <property type="nucleotide sequence ID" value="XM_068508389.1"/>
</dbReference>
<accession>A0A1J4JQA7</accession>
<keyword evidence="6 9" id="KW-0539">Nucleus</keyword>
<protein>
    <recommendedName>
        <fullName evidence="9">RNA polymerase II subunit A C-terminal domain phosphatase SSU72</fullName>
        <shortName evidence="9">CTD phosphatase SSU72</shortName>
        <ecNumber evidence="9">3.1.3.16</ecNumber>
    </recommendedName>
</protein>
<keyword evidence="3 9" id="KW-0507">mRNA processing</keyword>
<dbReference type="VEuPathDB" id="TrichDB:TRFO_32226"/>
<evidence type="ECO:0000256" key="4">
    <source>
        <dbReference type="ARBA" id="ARBA00022801"/>
    </source>
</evidence>
<keyword evidence="11" id="KW-1185">Reference proteome</keyword>
<dbReference type="GeneID" id="94843093"/>
<organism evidence="10 11">
    <name type="scientific">Tritrichomonas foetus</name>
    <dbReference type="NCBI Taxonomy" id="1144522"/>
    <lineage>
        <taxon>Eukaryota</taxon>
        <taxon>Metamonada</taxon>
        <taxon>Parabasalia</taxon>
        <taxon>Tritrichomonadida</taxon>
        <taxon>Tritrichomonadidae</taxon>
        <taxon>Tritrichomonas</taxon>
    </lineage>
</organism>
<dbReference type="PANTHER" id="PTHR20383">
    <property type="entry name" value="RNA POLYMERASE II SUBUNIT A C-TERMINAL DOMAIN PHOSPHATASE"/>
    <property type="match status" value="1"/>
</dbReference>
<proteinExistence type="inferred from homology"/>
<keyword evidence="5 9" id="KW-0904">Protein phosphatase</keyword>
<evidence type="ECO:0000256" key="5">
    <source>
        <dbReference type="ARBA" id="ARBA00022912"/>
    </source>
</evidence>
<evidence type="ECO:0000313" key="10">
    <source>
        <dbReference type="EMBL" id="OHT00930.1"/>
    </source>
</evidence>
<dbReference type="InterPro" id="IPR006811">
    <property type="entry name" value="RNA_pol_II_suA"/>
</dbReference>
<dbReference type="Proteomes" id="UP000179807">
    <property type="component" value="Unassembled WGS sequence"/>
</dbReference>
<comment type="caution">
    <text evidence="10">The sequence shown here is derived from an EMBL/GenBank/DDBJ whole genome shotgun (WGS) entry which is preliminary data.</text>
</comment>
<comment type="subcellular location">
    <subcellularLocation>
        <location evidence="1 9">Nucleus</location>
    </subcellularLocation>
</comment>
<dbReference type="GO" id="GO:0006397">
    <property type="term" value="P:mRNA processing"/>
    <property type="evidence" value="ECO:0007669"/>
    <property type="project" value="UniProtKB-KW"/>
</dbReference>
<dbReference type="Pfam" id="PF04722">
    <property type="entry name" value="Ssu72"/>
    <property type="match status" value="1"/>
</dbReference>
<evidence type="ECO:0000256" key="2">
    <source>
        <dbReference type="ARBA" id="ARBA00008978"/>
    </source>
</evidence>
<comment type="catalytic activity">
    <reaction evidence="7 9">
        <text>O-phospho-L-seryl-[protein] + H2O = L-seryl-[protein] + phosphate</text>
        <dbReference type="Rhea" id="RHEA:20629"/>
        <dbReference type="Rhea" id="RHEA-COMP:9863"/>
        <dbReference type="Rhea" id="RHEA-COMP:11604"/>
        <dbReference type="ChEBI" id="CHEBI:15377"/>
        <dbReference type="ChEBI" id="CHEBI:29999"/>
        <dbReference type="ChEBI" id="CHEBI:43474"/>
        <dbReference type="ChEBI" id="CHEBI:83421"/>
        <dbReference type="EC" id="3.1.3.16"/>
    </reaction>
</comment>
<evidence type="ECO:0000256" key="3">
    <source>
        <dbReference type="ARBA" id="ARBA00022664"/>
    </source>
</evidence>
<gene>
    <name evidence="10" type="primary">SSU72</name>
    <name evidence="10" type="ORF">TRFO_32226</name>
</gene>
<evidence type="ECO:0000256" key="7">
    <source>
        <dbReference type="ARBA" id="ARBA00047761"/>
    </source>
</evidence>
<evidence type="ECO:0000313" key="11">
    <source>
        <dbReference type="Proteomes" id="UP000179807"/>
    </source>
</evidence>
<dbReference type="GO" id="GO:0004722">
    <property type="term" value="F:protein serine/threonine phosphatase activity"/>
    <property type="evidence" value="ECO:0007669"/>
    <property type="project" value="UniProtKB-UniRule"/>
</dbReference>
<evidence type="ECO:0000256" key="8">
    <source>
        <dbReference type="ARBA" id="ARBA00048336"/>
    </source>
</evidence>
<sequence>MTETKEYKSPIRFACVCASNVNRSMAAHKILAKKGYNVSSYGTNSQVSIPGPEKPNYYDFGTTYKEIVASLKEQEAKSDTNFYQTHGLIEMIERDCGIKEKPEKFTSIFESTTLKYFDIIFTYQKRIVMEKVINDFHMHGNVSFELCHVINIETKDDNQNALESANYTLRLAQKLTEVVMQKKDLTEEIEGIIQQLCAEENFPLSYHAVAY</sequence>
<dbReference type="Gene3D" id="3.40.50.2300">
    <property type="match status" value="2"/>
</dbReference>
<comment type="function">
    <text evidence="9">Protein phosphatase that catalyzes the dephosphorylation of the C-terminal domain of RNA polymerase II. Plays a role in RNA processing and termination.</text>
</comment>
<comment type="similarity">
    <text evidence="2 9">Belongs to the SSU72 phosphatase family.</text>
</comment>
<dbReference type="OrthoDB" id="57957at2759"/>
<comment type="catalytic activity">
    <reaction evidence="8 9">
        <text>O-phospho-L-threonyl-[protein] + H2O = L-threonyl-[protein] + phosphate</text>
        <dbReference type="Rhea" id="RHEA:47004"/>
        <dbReference type="Rhea" id="RHEA-COMP:11060"/>
        <dbReference type="Rhea" id="RHEA-COMP:11605"/>
        <dbReference type="ChEBI" id="CHEBI:15377"/>
        <dbReference type="ChEBI" id="CHEBI:30013"/>
        <dbReference type="ChEBI" id="CHEBI:43474"/>
        <dbReference type="ChEBI" id="CHEBI:61977"/>
        <dbReference type="EC" id="3.1.3.16"/>
    </reaction>
</comment>
<name>A0A1J4JQA7_9EUKA</name>
<evidence type="ECO:0000256" key="1">
    <source>
        <dbReference type="ARBA" id="ARBA00004123"/>
    </source>
</evidence>
<evidence type="ECO:0000256" key="6">
    <source>
        <dbReference type="ARBA" id="ARBA00023242"/>
    </source>
</evidence>
<dbReference type="EMBL" id="MLAK01000931">
    <property type="protein sequence ID" value="OHT00930.1"/>
    <property type="molecule type" value="Genomic_DNA"/>
</dbReference>
<dbReference type="GO" id="GO:0005634">
    <property type="term" value="C:nucleus"/>
    <property type="evidence" value="ECO:0007669"/>
    <property type="project" value="UniProtKB-SubCell"/>
</dbReference>
<evidence type="ECO:0000256" key="9">
    <source>
        <dbReference type="RuleBase" id="RU369031"/>
    </source>
</evidence>
<reference evidence="10" key="1">
    <citation type="submission" date="2016-10" db="EMBL/GenBank/DDBJ databases">
        <authorList>
            <person name="Benchimol M."/>
            <person name="Almeida L.G."/>
            <person name="Vasconcelos A.T."/>
            <person name="Perreira-Neves A."/>
            <person name="Rosa I.A."/>
            <person name="Tasca T."/>
            <person name="Bogo M.R."/>
            <person name="de Souza W."/>
        </authorList>
    </citation>
    <scope>NUCLEOTIDE SEQUENCE [LARGE SCALE GENOMIC DNA]</scope>
    <source>
        <strain evidence="10">K</strain>
    </source>
</reference>
<keyword evidence="4 9" id="KW-0378">Hydrolase</keyword>